<dbReference type="AlphaFoldDB" id="A0A9P6QMU9"/>
<organism evidence="2 3">
    <name type="scientific">Linnemannia gamsii</name>
    <dbReference type="NCBI Taxonomy" id="64522"/>
    <lineage>
        <taxon>Eukaryota</taxon>
        <taxon>Fungi</taxon>
        <taxon>Fungi incertae sedis</taxon>
        <taxon>Mucoromycota</taxon>
        <taxon>Mortierellomycotina</taxon>
        <taxon>Mortierellomycetes</taxon>
        <taxon>Mortierellales</taxon>
        <taxon>Mortierellaceae</taxon>
        <taxon>Linnemannia</taxon>
    </lineage>
</organism>
<feature type="compositionally biased region" description="Acidic residues" evidence="1">
    <location>
        <begin position="142"/>
        <end position="182"/>
    </location>
</feature>
<protein>
    <submittedName>
        <fullName evidence="2">Uncharacterized protein</fullName>
    </submittedName>
</protein>
<evidence type="ECO:0000313" key="2">
    <source>
        <dbReference type="EMBL" id="KAG0282284.1"/>
    </source>
</evidence>
<feature type="non-terminal residue" evidence="2">
    <location>
        <position position="1"/>
    </location>
</feature>
<evidence type="ECO:0000313" key="3">
    <source>
        <dbReference type="Proteomes" id="UP000823405"/>
    </source>
</evidence>
<comment type="caution">
    <text evidence="2">The sequence shown here is derived from an EMBL/GenBank/DDBJ whole genome shotgun (WGS) entry which is preliminary data.</text>
</comment>
<evidence type="ECO:0000256" key="1">
    <source>
        <dbReference type="SAM" id="MobiDB-lite"/>
    </source>
</evidence>
<proteinExistence type="predicted"/>
<keyword evidence="3" id="KW-1185">Reference proteome</keyword>
<name>A0A9P6QMU9_9FUNG</name>
<dbReference type="Proteomes" id="UP000823405">
    <property type="component" value="Unassembled WGS sequence"/>
</dbReference>
<sequence length="288" mass="32643">MMTDAAAKDAAAESIIAAAEIEGIHEAEEAALYIGGKIDKGKGKAVDRDIPATIDTEFSNDDDNVMSHIVNTYNNHAFDANGLMDVQGLGPEDVEAFYPEGSIFRYNHLEATDAPFEAIAPPSPKKRTNMPVEQQRQKINDKEEEGEEEDEGEDEYEDARELFYGDDDEDVENDDQEDEEEKEEKGDRCSFKDRTVLGISVTRQRNEILEDRYVRVALELRLKQRLADKLAEVQISNPGRKALTDSETHHIYLEHRSSISLATASTNRRQRLAKTTKASYDTYQKHWR</sequence>
<reference evidence="2" key="1">
    <citation type="journal article" date="2020" name="Fungal Divers.">
        <title>Resolving the Mortierellaceae phylogeny through synthesis of multi-gene phylogenetics and phylogenomics.</title>
        <authorList>
            <person name="Vandepol N."/>
            <person name="Liber J."/>
            <person name="Desiro A."/>
            <person name="Na H."/>
            <person name="Kennedy M."/>
            <person name="Barry K."/>
            <person name="Grigoriev I.V."/>
            <person name="Miller A.N."/>
            <person name="O'Donnell K."/>
            <person name="Stajich J.E."/>
            <person name="Bonito G."/>
        </authorList>
    </citation>
    <scope>NUCLEOTIDE SEQUENCE</scope>
    <source>
        <strain evidence="2">NVP60</strain>
    </source>
</reference>
<dbReference type="EMBL" id="JAAAIN010004262">
    <property type="protein sequence ID" value="KAG0282284.1"/>
    <property type="molecule type" value="Genomic_DNA"/>
</dbReference>
<accession>A0A9P6QMU9</accession>
<feature type="region of interest" description="Disordered" evidence="1">
    <location>
        <begin position="267"/>
        <end position="288"/>
    </location>
</feature>
<gene>
    <name evidence="2" type="ORF">BGZ97_009055</name>
</gene>
<feature type="region of interest" description="Disordered" evidence="1">
    <location>
        <begin position="116"/>
        <end position="188"/>
    </location>
</feature>